<dbReference type="PANTHER" id="PTHR46509:SF1">
    <property type="entry name" value="PHOSPHOADENOSINE PHOSPHOSULFATE REDUCTASE"/>
    <property type="match status" value="1"/>
</dbReference>
<reference evidence="6 7" key="1">
    <citation type="submission" date="2016-10" db="EMBL/GenBank/DDBJ databases">
        <authorList>
            <person name="de Groot N.N."/>
        </authorList>
    </citation>
    <scope>NUCLEOTIDE SEQUENCE [LARGE SCALE GENOMIC DNA]</scope>
    <source>
        <strain evidence="6 7">DSM 26915</strain>
    </source>
</reference>
<comment type="similarity">
    <text evidence="1 4">Belongs to the PAPS reductase family. CysH subfamily.</text>
</comment>
<comment type="catalytic activity">
    <reaction evidence="4">
        <text>[thioredoxin]-disulfide + sulfite + AMP + 2 H(+) = adenosine 5'-phosphosulfate + [thioredoxin]-dithiol</text>
        <dbReference type="Rhea" id="RHEA:21976"/>
        <dbReference type="Rhea" id="RHEA-COMP:10698"/>
        <dbReference type="Rhea" id="RHEA-COMP:10700"/>
        <dbReference type="ChEBI" id="CHEBI:15378"/>
        <dbReference type="ChEBI" id="CHEBI:17359"/>
        <dbReference type="ChEBI" id="CHEBI:29950"/>
        <dbReference type="ChEBI" id="CHEBI:50058"/>
        <dbReference type="ChEBI" id="CHEBI:58243"/>
        <dbReference type="ChEBI" id="CHEBI:456215"/>
        <dbReference type="EC" id="1.8.4.10"/>
    </reaction>
</comment>
<keyword evidence="4" id="KW-0408">Iron</keyword>
<dbReference type="InterPro" id="IPR014729">
    <property type="entry name" value="Rossmann-like_a/b/a_fold"/>
</dbReference>
<dbReference type="GO" id="GO:0005737">
    <property type="term" value="C:cytoplasm"/>
    <property type="evidence" value="ECO:0007669"/>
    <property type="project" value="UniProtKB-SubCell"/>
</dbReference>
<dbReference type="SUPFAM" id="SSF52402">
    <property type="entry name" value="Adenine nucleotide alpha hydrolases-like"/>
    <property type="match status" value="1"/>
</dbReference>
<proteinExistence type="inferred from homology"/>
<dbReference type="Pfam" id="PF01507">
    <property type="entry name" value="PAPS_reduct"/>
    <property type="match status" value="1"/>
</dbReference>
<evidence type="ECO:0000256" key="4">
    <source>
        <dbReference type="HAMAP-Rule" id="MF_00063"/>
    </source>
</evidence>
<comment type="subcellular location">
    <subcellularLocation>
        <location evidence="4">Cytoplasm</location>
    </subcellularLocation>
</comment>
<dbReference type="PANTHER" id="PTHR46509">
    <property type="entry name" value="PHOSPHOADENOSINE PHOSPHOSULFATE REDUCTASE"/>
    <property type="match status" value="1"/>
</dbReference>
<dbReference type="PIRSF" id="PIRSF000857">
    <property type="entry name" value="PAPS_reductase"/>
    <property type="match status" value="1"/>
</dbReference>
<comment type="function">
    <text evidence="4">Catalyzes the formation of sulfite from adenosine 5'-phosphosulfate (APS) using thioredoxin as an electron donor.</text>
</comment>
<dbReference type="HAMAP" id="MF_00063">
    <property type="entry name" value="CysH"/>
    <property type="match status" value="1"/>
</dbReference>
<dbReference type="RefSeq" id="WP_103908612.1">
    <property type="nucleotide sequence ID" value="NZ_FNUZ01000001.1"/>
</dbReference>
<keyword evidence="4" id="KW-0411">Iron-sulfur</keyword>
<accession>A0A1H5SEU7</accession>
<feature type="binding site" evidence="4">
    <location>
        <position position="136"/>
    </location>
    <ligand>
        <name>[4Fe-4S] cluster</name>
        <dbReference type="ChEBI" id="CHEBI:49883"/>
    </ligand>
</feature>
<dbReference type="Gene3D" id="3.40.50.620">
    <property type="entry name" value="HUPs"/>
    <property type="match status" value="1"/>
</dbReference>
<keyword evidence="4" id="KW-0963">Cytoplasm</keyword>
<organism evidence="6 7">
    <name type="scientific">Thalassococcus halodurans</name>
    <dbReference type="NCBI Taxonomy" id="373675"/>
    <lineage>
        <taxon>Bacteria</taxon>
        <taxon>Pseudomonadati</taxon>
        <taxon>Pseudomonadota</taxon>
        <taxon>Alphaproteobacteria</taxon>
        <taxon>Rhodobacterales</taxon>
        <taxon>Roseobacteraceae</taxon>
        <taxon>Thalassococcus</taxon>
    </lineage>
</organism>
<feature type="domain" description="Phosphoadenosine phosphosulphate reductase" evidence="5">
    <location>
        <begin position="55"/>
        <end position="224"/>
    </location>
</feature>
<dbReference type="NCBIfam" id="TIGR00434">
    <property type="entry name" value="cysH"/>
    <property type="match status" value="1"/>
</dbReference>
<dbReference type="NCBIfam" id="NF002537">
    <property type="entry name" value="PRK02090.1"/>
    <property type="match status" value="1"/>
</dbReference>
<dbReference type="Proteomes" id="UP000236752">
    <property type="component" value="Unassembled WGS sequence"/>
</dbReference>
<dbReference type="OrthoDB" id="9794018at2"/>
<feature type="binding site" evidence="4">
    <location>
        <position position="222"/>
    </location>
    <ligand>
        <name>[4Fe-4S] cluster</name>
        <dbReference type="ChEBI" id="CHEBI:49883"/>
    </ligand>
</feature>
<dbReference type="GO" id="GO:0004604">
    <property type="term" value="F:phosphoadenylyl-sulfate reductase (thioredoxin) activity"/>
    <property type="evidence" value="ECO:0007669"/>
    <property type="project" value="UniProtKB-UniRule"/>
</dbReference>
<dbReference type="InterPro" id="IPR002500">
    <property type="entry name" value="PAPS_reduct_dom"/>
</dbReference>
<dbReference type="GO" id="GO:0051539">
    <property type="term" value="F:4 iron, 4 sulfur cluster binding"/>
    <property type="evidence" value="ECO:0007669"/>
    <property type="project" value="UniProtKB-UniRule"/>
</dbReference>
<dbReference type="GO" id="GO:0070814">
    <property type="term" value="P:hydrogen sulfide biosynthetic process"/>
    <property type="evidence" value="ECO:0007669"/>
    <property type="project" value="UniProtKB-UniRule"/>
</dbReference>
<evidence type="ECO:0000256" key="2">
    <source>
        <dbReference type="ARBA" id="ARBA00023002"/>
    </source>
</evidence>
<dbReference type="GO" id="GO:0043866">
    <property type="term" value="F:adenylyl-sulfate reductase (thioredoxin) activity"/>
    <property type="evidence" value="ECO:0007669"/>
    <property type="project" value="UniProtKB-EC"/>
</dbReference>
<dbReference type="GO" id="GO:0019379">
    <property type="term" value="P:sulfate assimilation, phosphoadenylyl sulfate reduction by phosphoadenylyl-sulfate reductase (thioredoxin)"/>
    <property type="evidence" value="ECO:0007669"/>
    <property type="project" value="UniProtKB-UniRule"/>
</dbReference>
<comment type="cofactor">
    <cofactor evidence="4">
        <name>[4Fe-4S] cluster</name>
        <dbReference type="ChEBI" id="CHEBI:49883"/>
    </cofactor>
    <text evidence="4">Binds 1 [4Fe-4S] cluster per subunit.</text>
</comment>
<feature type="binding site" evidence="4">
    <location>
        <position position="137"/>
    </location>
    <ligand>
        <name>[4Fe-4S] cluster</name>
        <dbReference type="ChEBI" id="CHEBI:49883"/>
    </ligand>
</feature>
<evidence type="ECO:0000259" key="5">
    <source>
        <dbReference type="Pfam" id="PF01507"/>
    </source>
</evidence>
<feature type="binding site" evidence="4">
    <location>
        <position position="219"/>
    </location>
    <ligand>
        <name>[4Fe-4S] cluster</name>
        <dbReference type="ChEBI" id="CHEBI:49883"/>
    </ligand>
</feature>
<keyword evidence="2 4" id="KW-0560">Oxidoreductase</keyword>
<protein>
    <recommendedName>
        <fullName evidence="4">Adenosine 5'-phosphosulfate reductase</fullName>
        <shortName evidence="4">APS reductase</shortName>
        <ecNumber evidence="4">1.8.4.10</ecNumber>
    </recommendedName>
    <alternativeName>
        <fullName evidence="4">5'-adenylylsulfate reductase</fullName>
    </alternativeName>
    <alternativeName>
        <fullName evidence="4">Thioredoxin-dependent 5'-adenylylsulfate reductase</fullName>
    </alternativeName>
</protein>
<dbReference type="InterPro" id="IPR004511">
    <property type="entry name" value="PAPS/APS_Rdtase"/>
</dbReference>
<evidence type="ECO:0000313" key="6">
    <source>
        <dbReference type="EMBL" id="SEF48940.1"/>
    </source>
</evidence>
<dbReference type="CDD" id="cd23945">
    <property type="entry name" value="PAPS_reductase"/>
    <property type="match status" value="1"/>
</dbReference>
<dbReference type="EC" id="1.8.4.10" evidence="4"/>
<dbReference type="EMBL" id="FNUZ01000001">
    <property type="protein sequence ID" value="SEF48940.1"/>
    <property type="molecule type" value="Genomic_DNA"/>
</dbReference>
<evidence type="ECO:0000256" key="3">
    <source>
        <dbReference type="ARBA" id="ARBA00024327"/>
    </source>
</evidence>
<comment type="pathway">
    <text evidence="3 4">Sulfur metabolism; hydrogen sulfide biosynthesis; sulfite from sulfate.</text>
</comment>
<evidence type="ECO:0000313" key="7">
    <source>
        <dbReference type="Proteomes" id="UP000236752"/>
    </source>
</evidence>
<keyword evidence="4" id="KW-0479">Metal-binding</keyword>
<feature type="active site" description="Nucleophile; cysteine thiosulfonate intermediate" evidence="4">
    <location>
        <position position="245"/>
    </location>
</feature>
<evidence type="ECO:0000256" key="1">
    <source>
        <dbReference type="ARBA" id="ARBA00009732"/>
    </source>
</evidence>
<dbReference type="GO" id="GO:0046872">
    <property type="term" value="F:metal ion binding"/>
    <property type="evidence" value="ECO:0007669"/>
    <property type="project" value="UniProtKB-KW"/>
</dbReference>
<name>A0A1H5SEU7_9RHOB</name>
<keyword evidence="7" id="KW-1185">Reference proteome</keyword>
<sequence>MLHNRRPSGDAEGGTSVADLQALADRVKSLNDRYRHHGATDVLRGALKDPEAGKIAMVSSFGAESVALLHLIAMVDRNTPVLFIDTRLLFPETLAYQAEVSERLGLKDVRIIRTSEQELAANDPYGALRFSDKDACCALRKTLPLEQALDGFDGWITGRKRYQSGSRASLEFFELEEATGRIKVNPLAHWNPEDVRNYMDENRLPRHPLVAQGYPSIGCHPCTSKVAAGEDPRAGRWRGEDKEECGIHIVDGRVARQGESA</sequence>
<dbReference type="AlphaFoldDB" id="A0A1H5SEU7"/>
<gene>
    <name evidence="4" type="primary">cysH</name>
    <name evidence="6" type="ORF">SAMN04488045_0197</name>
</gene>